<reference evidence="13" key="1">
    <citation type="submission" date="2015-04" db="EMBL/GenBank/DDBJ databases">
        <authorList>
            <person name="Mushtaq Mamoona"/>
        </authorList>
    </citation>
    <scope>NUCLEOTIDE SEQUENCE [LARGE SCALE GENOMIC DNA]</scope>
    <source>
        <strain evidence="13">AN4859/03</strain>
    </source>
</reference>
<keyword evidence="13" id="KW-1185">Reference proteome</keyword>
<dbReference type="SMART" id="SM00930">
    <property type="entry name" value="NIL"/>
    <property type="match status" value="1"/>
</dbReference>
<dbReference type="FunFam" id="3.40.50.300:FF:000056">
    <property type="entry name" value="Cell division ATP-binding protein FtsE"/>
    <property type="match status" value="1"/>
</dbReference>
<dbReference type="InterPro" id="IPR003439">
    <property type="entry name" value="ABC_transporter-like_ATP-bd"/>
</dbReference>
<dbReference type="GO" id="GO:0005886">
    <property type="term" value="C:plasma membrane"/>
    <property type="evidence" value="ECO:0007669"/>
    <property type="project" value="UniProtKB-ARBA"/>
</dbReference>
<name>A0A0G4KB04_9SPIR</name>
<dbReference type="GO" id="GO:0005524">
    <property type="term" value="F:ATP binding"/>
    <property type="evidence" value="ECO:0007669"/>
    <property type="project" value="UniProtKB-KW"/>
</dbReference>
<dbReference type="InterPro" id="IPR017871">
    <property type="entry name" value="ABC_transporter-like_CS"/>
</dbReference>
<keyword evidence="7 12" id="KW-0067">ATP-binding</keyword>
<dbReference type="Gene3D" id="3.40.50.300">
    <property type="entry name" value="P-loop containing nucleotide triphosphate hydrolases"/>
    <property type="match status" value="1"/>
</dbReference>
<keyword evidence="6" id="KW-0547">Nucleotide-binding</keyword>
<dbReference type="PANTHER" id="PTHR43166">
    <property type="entry name" value="AMINO ACID IMPORT ATP-BINDING PROTEIN"/>
    <property type="match status" value="1"/>
</dbReference>
<evidence type="ECO:0000256" key="1">
    <source>
        <dbReference type="ARBA" id="ARBA00002579"/>
    </source>
</evidence>
<comment type="similarity">
    <text evidence="2">Belongs to the ABC transporter superfamily.</text>
</comment>
<dbReference type="PANTHER" id="PTHR43166:SF30">
    <property type="entry name" value="METHIONINE IMPORT ATP-BINDING PROTEIN METN"/>
    <property type="match status" value="1"/>
</dbReference>
<dbReference type="PROSITE" id="PS50893">
    <property type="entry name" value="ABC_TRANSPORTER_2"/>
    <property type="match status" value="1"/>
</dbReference>
<keyword evidence="12" id="KW-0378">Hydrolase</keyword>
<evidence type="ECO:0000256" key="4">
    <source>
        <dbReference type="ARBA" id="ARBA00022448"/>
    </source>
</evidence>
<proteinExistence type="inferred from homology"/>
<dbReference type="GO" id="GO:0006865">
    <property type="term" value="P:amino acid transport"/>
    <property type="evidence" value="ECO:0007669"/>
    <property type="project" value="UniProtKB-KW"/>
</dbReference>
<keyword evidence="8" id="KW-1278">Translocase</keyword>
<evidence type="ECO:0000313" key="13">
    <source>
        <dbReference type="Proteomes" id="UP000043763"/>
    </source>
</evidence>
<keyword evidence="10" id="KW-0472">Membrane</keyword>
<evidence type="ECO:0000256" key="8">
    <source>
        <dbReference type="ARBA" id="ARBA00022967"/>
    </source>
</evidence>
<evidence type="ECO:0000313" key="12">
    <source>
        <dbReference type="EMBL" id="CRF35266.1"/>
    </source>
</evidence>
<evidence type="ECO:0000256" key="6">
    <source>
        <dbReference type="ARBA" id="ARBA00022741"/>
    </source>
</evidence>
<feature type="domain" description="ABC transporter" evidence="11">
    <location>
        <begin position="2"/>
        <end position="242"/>
    </location>
</feature>
<sequence>MIVLENVSKVFKTAKNKQLNAVNNVSLKINKGEIYGIIGFSGAGKSTLVRCINLLERPTSGKVYVGGEELTSLKPRELREKRKKIGMIFQQFNLFGSRTVFKNVAYPLRYRGLSKEEIEKKVMSLLELVDIKEKAYVYPSQLSGGQKQRVAIARALANDPQILLCDEATSALDPQTTSSILKLLKKLNEELGITIVVITHEMSVVKELCHRVAVMSNGHLIEEGNIFEVFSHPKNQITQDFIDTTSNVSKIYTLIEEKHNITELKQGECILRLKYKKDSVGEALISHISRKFNVDVNIIFGNVELIDESLLGGLVVILHEKEKHGITKTIEFLNEQNVDVEVIKDARYDE</sequence>
<dbReference type="AlphaFoldDB" id="A0A0G4KB04"/>
<evidence type="ECO:0000259" key="11">
    <source>
        <dbReference type="PROSITE" id="PS50893"/>
    </source>
</evidence>
<keyword evidence="5" id="KW-1003">Cell membrane</keyword>
<dbReference type="SUPFAM" id="SSF52540">
    <property type="entry name" value="P-loop containing nucleoside triphosphate hydrolases"/>
    <property type="match status" value="1"/>
</dbReference>
<dbReference type="SMART" id="SM00382">
    <property type="entry name" value="AAA"/>
    <property type="match status" value="1"/>
</dbReference>
<dbReference type="SUPFAM" id="SSF55021">
    <property type="entry name" value="ACT-like"/>
    <property type="match status" value="1"/>
</dbReference>
<dbReference type="OrthoDB" id="9805538at2"/>
<organism evidence="12 13">
    <name type="scientific">Brachyspira suanatina</name>
    <dbReference type="NCBI Taxonomy" id="381802"/>
    <lineage>
        <taxon>Bacteria</taxon>
        <taxon>Pseudomonadati</taxon>
        <taxon>Spirochaetota</taxon>
        <taxon>Spirochaetia</taxon>
        <taxon>Brachyspirales</taxon>
        <taxon>Brachyspiraceae</taxon>
        <taxon>Brachyspira</taxon>
    </lineage>
</organism>
<keyword evidence="4" id="KW-0813">Transport</keyword>
<dbReference type="InterPro" id="IPR027417">
    <property type="entry name" value="P-loop_NTPase"/>
</dbReference>
<evidence type="ECO:0000256" key="10">
    <source>
        <dbReference type="ARBA" id="ARBA00023136"/>
    </source>
</evidence>
<dbReference type="Pfam" id="PF09383">
    <property type="entry name" value="NIL"/>
    <property type="match status" value="1"/>
</dbReference>
<dbReference type="InterPro" id="IPR045865">
    <property type="entry name" value="ACT-like_dom_sf"/>
</dbReference>
<dbReference type="EMBL" id="CVLB01000003">
    <property type="protein sequence ID" value="CRF35266.1"/>
    <property type="molecule type" value="Genomic_DNA"/>
</dbReference>
<protein>
    <recommendedName>
        <fullName evidence="3">Cell division ATP-binding protein FtsE</fullName>
    </recommendedName>
</protein>
<dbReference type="RefSeq" id="WP_048595914.1">
    <property type="nucleotide sequence ID" value="NZ_CVLB01000003.1"/>
</dbReference>
<dbReference type="Proteomes" id="UP000043763">
    <property type="component" value="Unassembled WGS sequence"/>
</dbReference>
<dbReference type="Pfam" id="PF00005">
    <property type="entry name" value="ABC_tran"/>
    <property type="match status" value="1"/>
</dbReference>
<evidence type="ECO:0000256" key="7">
    <source>
        <dbReference type="ARBA" id="ARBA00022840"/>
    </source>
</evidence>
<dbReference type="Gene3D" id="3.30.70.260">
    <property type="match status" value="1"/>
</dbReference>
<evidence type="ECO:0000256" key="3">
    <source>
        <dbReference type="ARBA" id="ARBA00020019"/>
    </source>
</evidence>
<accession>A0A0G4KB04</accession>
<dbReference type="InterPro" id="IPR050086">
    <property type="entry name" value="MetN_ABC_transporter-like"/>
</dbReference>
<dbReference type="GO" id="GO:0016887">
    <property type="term" value="F:ATP hydrolysis activity"/>
    <property type="evidence" value="ECO:0007669"/>
    <property type="project" value="InterPro"/>
</dbReference>
<gene>
    <name evidence="12" type="primary">metN1</name>
    <name evidence="12" type="ORF">BRSU_2541</name>
</gene>
<dbReference type="PROSITE" id="PS00211">
    <property type="entry name" value="ABC_TRANSPORTER_1"/>
    <property type="match status" value="1"/>
</dbReference>
<dbReference type="InterPro" id="IPR018449">
    <property type="entry name" value="NIL_domain"/>
</dbReference>
<evidence type="ECO:0000256" key="5">
    <source>
        <dbReference type="ARBA" id="ARBA00022475"/>
    </source>
</evidence>
<evidence type="ECO:0000256" key="2">
    <source>
        <dbReference type="ARBA" id="ARBA00005417"/>
    </source>
</evidence>
<dbReference type="CDD" id="cd03258">
    <property type="entry name" value="ABC_MetN_methionine_transporter"/>
    <property type="match status" value="1"/>
</dbReference>
<evidence type="ECO:0000256" key="9">
    <source>
        <dbReference type="ARBA" id="ARBA00022970"/>
    </source>
</evidence>
<dbReference type="InterPro" id="IPR003593">
    <property type="entry name" value="AAA+_ATPase"/>
</dbReference>
<dbReference type="InterPro" id="IPR041701">
    <property type="entry name" value="MetN_ABC"/>
</dbReference>
<comment type="function">
    <text evidence="1">Part of the ABC transporter FtsEX involved in cellular division. Important for assembly or stability of the septal ring.</text>
</comment>
<keyword evidence="9" id="KW-0029">Amino-acid transport</keyword>